<accession>A0A128F5V6</accession>
<dbReference type="STRING" id="1796497.GCE9029_03081"/>
<sequence>MQKSVLVAGSHGTIGKAVCERLKLAGYDTLTISRAQETSLSHLNIAMTEPESVAAMSNWLSERMENLVGVIHCAGFLHEGDKGPEKNLKQLNADWLHQSIQVNTISHVHLAQALDSLIRRRSELRWLSLSAKVGSIEDNGLGGWYSYRMSKAALNMFIKNLSIEWGRRASGTSVIAMHPGTTPSALSEPFTRNWPKDKLYSPQLTAERIVSVFESMSAEGTGKLYHHDGSVIPW</sequence>
<dbReference type="SUPFAM" id="SSF51735">
    <property type="entry name" value="NAD(P)-binding Rossmann-fold domains"/>
    <property type="match status" value="1"/>
</dbReference>
<dbReference type="InterPro" id="IPR036291">
    <property type="entry name" value="NAD(P)-bd_dom_sf"/>
</dbReference>
<reference evidence="2" key="1">
    <citation type="submission" date="2016-02" db="EMBL/GenBank/DDBJ databases">
        <authorList>
            <person name="Rodrigo-Torres Lidia"/>
            <person name="Arahal R.David."/>
        </authorList>
    </citation>
    <scope>NUCLEOTIDE SEQUENCE [LARGE SCALE GENOMIC DNA]</scope>
    <source>
        <strain evidence="2">CECT 9029</strain>
    </source>
</reference>
<organism evidence="1 2">
    <name type="scientific">Grimontia celer</name>
    <dbReference type="NCBI Taxonomy" id="1796497"/>
    <lineage>
        <taxon>Bacteria</taxon>
        <taxon>Pseudomonadati</taxon>
        <taxon>Pseudomonadota</taxon>
        <taxon>Gammaproteobacteria</taxon>
        <taxon>Vibrionales</taxon>
        <taxon>Vibrionaceae</taxon>
        <taxon>Grimontia</taxon>
    </lineage>
</organism>
<name>A0A128F5V6_9GAMM</name>
<gene>
    <name evidence="1" type="primary">csgA_3</name>
    <name evidence="1" type="ORF">GCE9029_03081</name>
</gene>
<dbReference type="InterPro" id="IPR002347">
    <property type="entry name" value="SDR_fam"/>
</dbReference>
<dbReference type="PANTHER" id="PTHR43544:SF12">
    <property type="entry name" value="NAD(P)-BINDING ROSSMANN-FOLD SUPERFAMILY PROTEIN"/>
    <property type="match status" value="1"/>
</dbReference>
<dbReference type="GO" id="GO:0005737">
    <property type="term" value="C:cytoplasm"/>
    <property type="evidence" value="ECO:0007669"/>
    <property type="project" value="TreeGrafter"/>
</dbReference>
<protein>
    <submittedName>
        <fullName evidence="1">C-factor</fullName>
    </submittedName>
</protein>
<dbReference type="RefSeq" id="WP_062664425.1">
    <property type="nucleotide sequence ID" value="NZ_FIZX01000002.1"/>
</dbReference>
<dbReference type="Gene3D" id="3.40.50.720">
    <property type="entry name" value="NAD(P)-binding Rossmann-like Domain"/>
    <property type="match status" value="1"/>
</dbReference>
<dbReference type="PRINTS" id="PR00081">
    <property type="entry name" value="GDHRDH"/>
</dbReference>
<evidence type="ECO:0000313" key="2">
    <source>
        <dbReference type="Proteomes" id="UP000071641"/>
    </source>
</evidence>
<dbReference type="Proteomes" id="UP000071641">
    <property type="component" value="Unassembled WGS sequence"/>
</dbReference>
<evidence type="ECO:0000313" key="1">
    <source>
        <dbReference type="EMBL" id="CZF82197.1"/>
    </source>
</evidence>
<dbReference type="Pfam" id="PF00106">
    <property type="entry name" value="adh_short"/>
    <property type="match status" value="1"/>
</dbReference>
<dbReference type="EMBL" id="FIZX01000002">
    <property type="protein sequence ID" value="CZF82197.1"/>
    <property type="molecule type" value="Genomic_DNA"/>
</dbReference>
<dbReference type="AlphaFoldDB" id="A0A128F5V6"/>
<dbReference type="GO" id="GO:0016491">
    <property type="term" value="F:oxidoreductase activity"/>
    <property type="evidence" value="ECO:0007669"/>
    <property type="project" value="TreeGrafter"/>
</dbReference>
<proteinExistence type="predicted"/>
<keyword evidence="2" id="KW-1185">Reference proteome</keyword>
<dbReference type="InterPro" id="IPR051468">
    <property type="entry name" value="Fungal_SecMetab_SDRs"/>
</dbReference>
<dbReference type="OrthoDB" id="9785826at2"/>
<dbReference type="PANTHER" id="PTHR43544">
    <property type="entry name" value="SHORT-CHAIN DEHYDROGENASE/REDUCTASE"/>
    <property type="match status" value="1"/>
</dbReference>